<evidence type="ECO:0000256" key="3">
    <source>
        <dbReference type="ARBA" id="ARBA00022737"/>
    </source>
</evidence>
<evidence type="ECO:0000259" key="11">
    <source>
        <dbReference type="PROSITE" id="PS51192"/>
    </source>
</evidence>
<evidence type="ECO:0000313" key="13">
    <source>
        <dbReference type="Proteomes" id="UP000085678"/>
    </source>
</evidence>
<dbReference type="STRING" id="7574.A0A1S3JAV0"/>
<feature type="region of interest" description="Disordered" evidence="10">
    <location>
        <begin position="88"/>
        <end position="152"/>
    </location>
</feature>
<feature type="compositionally biased region" description="Acidic residues" evidence="10">
    <location>
        <begin position="756"/>
        <end position="767"/>
    </location>
</feature>
<feature type="domain" description="Helicase C-terminal" evidence="12">
    <location>
        <begin position="530"/>
        <end position="694"/>
    </location>
</feature>
<dbReference type="Pfam" id="PF00176">
    <property type="entry name" value="SNF2-rel_dom"/>
    <property type="match status" value="1"/>
</dbReference>
<evidence type="ECO:0000256" key="9">
    <source>
        <dbReference type="ARBA" id="ARBA00023242"/>
    </source>
</evidence>
<dbReference type="PROSITE" id="PS51192">
    <property type="entry name" value="HELICASE_ATP_BIND_1"/>
    <property type="match status" value="1"/>
</dbReference>
<reference evidence="14" key="1">
    <citation type="journal article" date="2015" name="Nat. Commun.">
        <title>The Lingula genome provides insights into brachiopod evolution and the origin of phosphate biomineralization.</title>
        <authorList>
            <person name="Luo Y.J."/>
            <person name="Takeuchi T."/>
            <person name="Koyanagi R."/>
            <person name="Yamada L."/>
            <person name="Kanda M."/>
            <person name="Khalturina M."/>
            <person name="Fujie M."/>
            <person name="Yamasaki S.I."/>
            <person name="Endo K."/>
            <person name="Satoh N."/>
        </authorList>
    </citation>
    <scope>NUCLEOTIDE SEQUENCE</scope>
</reference>
<dbReference type="GO" id="GO:0003677">
    <property type="term" value="F:DNA binding"/>
    <property type="evidence" value="ECO:0007669"/>
    <property type="project" value="TreeGrafter"/>
</dbReference>
<evidence type="ECO:0000256" key="10">
    <source>
        <dbReference type="SAM" id="MobiDB-lite"/>
    </source>
</evidence>
<dbReference type="Pfam" id="PF06465">
    <property type="entry name" value="DUF1087"/>
    <property type="match status" value="1"/>
</dbReference>
<dbReference type="CDD" id="cd18793">
    <property type="entry name" value="SF2_C_SNF"/>
    <property type="match status" value="1"/>
</dbReference>
<reference evidence="14" key="2">
    <citation type="submission" date="2025-08" db="UniProtKB">
        <authorList>
            <consortium name="RefSeq"/>
        </authorList>
    </citation>
    <scope>IDENTIFICATION</scope>
</reference>
<sequence>MGKRKAEGKKEESTVKKKNKSSADLCKEFGVNDVNVEYTEADYQNLSTYSIFVQHIRPLIYQANTKISSSKTSNLIAAKWKEFQASNPFKKIPKRIPSDNDSDESMSSRGSRSNSRDRKRTASSRESRDKKPKPLRIKLLSGKTRRSSRDRKTLVKFVEVRKRFKEREKKKDKKKEEKKPKRSKFSQKLTEDPEYLQTTGGKLHPYQLEGLNWLRFSWVQRTNTILADEMGLGKTIQSIAFLYSLWKEGHSSGPFLISAPLSTIVNWEREFEFWAPEMYVVTYVGEKKSRQRIRDYEFSYQEDAIKRSVRPSKMREGAQVKFDVLLTNYELISLDKTTLGSVDWDVLVVDEAHRLKNNTSLFFRVLSEYNIAYKLLLTGTPLQNSLEELFNLLNFMSPGKFDDMEQFLEEFSDISKDEQVLKLHEMLGPHLLRRLKADVLKNIPSKSEFIVRVELSPLQKKFYKYILTRNFEALNSKGMNRVSLQNVMMDLRKCCNHPYLFPTAHVDAPKGPHGVYEGSSLIKACGKLELLSKMLKVLKRTNHRVLIFSQMTRVLDILEDFLIYEKLGFERIDGSISGQARQEAIDRFNAPGAEQFVFLLSTRAGGLGINLATADTVIIYDQDWNPHNDIQAFSRAHRIGQQNEVMIYRFVTRATVEERMTQVAKRKMMLHNLVVRPGMNVEGSITKQELNEIIKFGTEELFKEDSDIKITWNDEAIDKLLDRTVMSREDEDKGASGLNDFFSSFKVAKYVSAEGGEPEDEEEEEEKEKDKNDPTYWEKLLRPSYDHIKTEEMLEEARKIASLGRGKRQRKQVNYRDDGYGQENGAGAKDREDDETMDTEKKDEVEPDDDSSVKYLSDYLPTSSEDEDEDEEEETQSADDPSETAVSR</sequence>
<gene>
    <name evidence="14" type="primary">LOC106171272</name>
</gene>
<dbReference type="SMART" id="SM01147">
    <property type="entry name" value="DUF1087"/>
    <property type="match status" value="1"/>
</dbReference>
<keyword evidence="13" id="KW-1185">Reference proteome</keyword>
<dbReference type="Pfam" id="PF00271">
    <property type="entry name" value="Helicase_C"/>
    <property type="match status" value="1"/>
</dbReference>
<dbReference type="GO" id="GO:0140658">
    <property type="term" value="F:ATP-dependent chromatin remodeler activity"/>
    <property type="evidence" value="ECO:0007669"/>
    <property type="project" value="TreeGrafter"/>
</dbReference>
<dbReference type="AlphaFoldDB" id="A0A1S3JAV0"/>
<dbReference type="InterPro" id="IPR012958">
    <property type="entry name" value="CHD_N"/>
</dbReference>
<dbReference type="InterPro" id="IPR049730">
    <property type="entry name" value="SNF2/RAD54-like_C"/>
</dbReference>
<feature type="region of interest" description="Disordered" evidence="10">
    <location>
        <begin position="752"/>
        <end position="775"/>
    </location>
</feature>
<evidence type="ECO:0000256" key="4">
    <source>
        <dbReference type="ARBA" id="ARBA00022741"/>
    </source>
</evidence>
<dbReference type="GeneID" id="106171272"/>
<keyword evidence="5" id="KW-0863">Zinc-finger</keyword>
<dbReference type="SMART" id="SM00487">
    <property type="entry name" value="DEXDc"/>
    <property type="match status" value="1"/>
</dbReference>
<evidence type="ECO:0000313" key="14">
    <source>
        <dbReference type="RefSeq" id="XP_013407009.1"/>
    </source>
</evidence>
<feature type="compositionally biased region" description="Basic and acidic residues" evidence="10">
    <location>
        <begin position="166"/>
        <end position="179"/>
    </location>
</feature>
<evidence type="ECO:0000256" key="7">
    <source>
        <dbReference type="ARBA" id="ARBA00022833"/>
    </source>
</evidence>
<dbReference type="FunFam" id="3.40.50.300:FF:000015">
    <property type="entry name" value="chromodomain-helicase-DNA-binding protein 9 isoform X1"/>
    <property type="match status" value="1"/>
</dbReference>
<dbReference type="GO" id="GO:0042393">
    <property type="term" value="F:histone binding"/>
    <property type="evidence" value="ECO:0007669"/>
    <property type="project" value="TreeGrafter"/>
</dbReference>
<dbReference type="GO" id="GO:0000785">
    <property type="term" value="C:chromatin"/>
    <property type="evidence" value="ECO:0007669"/>
    <property type="project" value="TreeGrafter"/>
</dbReference>
<dbReference type="InParanoid" id="A0A1S3JAV0"/>
<protein>
    <submittedName>
        <fullName evidence="14">Chromodomain-helicase-DNA-binding protein 4</fullName>
    </submittedName>
</protein>
<dbReference type="Pfam" id="PF08073">
    <property type="entry name" value="CHDNT"/>
    <property type="match status" value="1"/>
</dbReference>
<dbReference type="InterPro" id="IPR027417">
    <property type="entry name" value="P-loop_NTPase"/>
</dbReference>
<dbReference type="OrthoDB" id="5857104at2759"/>
<keyword evidence="4" id="KW-0547">Nucleotide-binding</keyword>
<evidence type="ECO:0000259" key="12">
    <source>
        <dbReference type="PROSITE" id="PS51194"/>
    </source>
</evidence>
<dbReference type="InterPro" id="IPR001650">
    <property type="entry name" value="Helicase_C-like"/>
</dbReference>
<comment type="subcellular location">
    <subcellularLocation>
        <location evidence="1">Nucleus</location>
    </subcellularLocation>
</comment>
<dbReference type="RefSeq" id="XP_013407009.1">
    <property type="nucleotide sequence ID" value="XM_013551555.1"/>
</dbReference>
<evidence type="ECO:0000256" key="2">
    <source>
        <dbReference type="ARBA" id="ARBA00022723"/>
    </source>
</evidence>
<proteinExistence type="predicted"/>
<dbReference type="InterPro" id="IPR014001">
    <property type="entry name" value="Helicase_ATP-bd"/>
</dbReference>
<dbReference type="Gene3D" id="3.40.50.300">
    <property type="entry name" value="P-loop containing nucleotide triphosphate hydrolases"/>
    <property type="match status" value="1"/>
</dbReference>
<dbReference type="GO" id="GO:0003682">
    <property type="term" value="F:chromatin binding"/>
    <property type="evidence" value="ECO:0007669"/>
    <property type="project" value="TreeGrafter"/>
</dbReference>
<dbReference type="GO" id="GO:0008270">
    <property type="term" value="F:zinc ion binding"/>
    <property type="evidence" value="ECO:0007669"/>
    <property type="project" value="UniProtKB-KW"/>
</dbReference>
<feature type="compositionally biased region" description="Basic and acidic residues" evidence="10">
    <location>
        <begin position="1"/>
        <end position="15"/>
    </location>
</feature>
<dbReference type="Proteomes" id="UP000085678">
    <property type="component" value="Unplaced"/>
</dbReference>
<keyword evidence="2" id="KW-0479">Metal-binding</keyword>
<keyword evidence="6" id="KW-0378">Hydrolase</keyword>
<dbReference type="PANTHER" id="PTHR45623:SF17">
    <property type="entry name" value="CHROMODOMAIN-HELICASE-DNA-BINDING PROTEIN 3-RELATED"/>
    <property type="match status" value="1"/>
</dbReference>
<evidence type="ECO:0000256" key="8">
    <source>
        <dbReference type="ARBA" id="ARBA00022840"/>
    </source>
</evidence>
<dbReference type="GO" id="GO:0005524">
    <property type="term" value="F:ATP binding"/>
    <property type="evidence" value="ECO:0007669"/>
    <property type="project" value="UniProtKB-KW"/>
</dbReference>
<dbReference type="SMART" id="SM00490">
    <property type="entry name" value="HELICc"/>
    <property type="match status" value="1"/>
</dbReference>
<feature type="region of interest" description="Disordered" evidence="10">
    <location>
        <begin position="166"/>
        <end position="191"/>
    </location>
</feature>
<dbReference type="InterPro" id="IPR038718">
    <property type="entry name" value="SNF2-like_sf"/>
</dbReference>
<dbReference type="FunFam" id="3.40.50.10810:FF:000001">
    <property type="entry name" value="chromodomain-helicase-DNA-binding protein 3 isoform X1"/>
    <property type="match status" value="1"/>
</dbReference>
<dbReference type="SUPFAM" id="SSF52540">
    <property type="entry name" value="P-loop containing nucleoside triphosphate hydrolases"/>
    <property type="match status" value="2"/>
</dbReference>
<evidence type="ECO:0000256" key="6">
    <source>
        <dbReference type="ARBA" id="ARBA00022801"/>
    </source>
</evidence>
<dbReference type="Gene3D" id="3.40.50.10810">
    <property type="entry name" value="Tandem AAA-ATPase domain"/>
    <property type="match status" value="1"/>
</dbReference>
<accession>A0A1S3JAV0</accession>
<dbReference type="PANTHER" id="PTHR45623">
    <property type="entry name" value="CHROMODOMAIN-HELICASE-DNA-BINDING PROTEIN 3-RELATED-RELATED"/>
    <property type="match status" value="1"/>
</dbReference>
<evidence type="ECO:0000256" key="1">
    <source>
        <dbReference type="ARBA" id="ARBA00004123"/>
    </source>
</evidence>
<dbReference type="KEGG" id="lak:106171272"/>
<keyword evidence="3" id="KW-0677">Repeat</keyword>
<feature type="region of interest" description="Disordered" evidence="10">
    <location>
        <begin position="1"/>
        <end position="21"/>
    </location>
</feature>
<dbReference type="InterPro" id="IPR009463">
    <property type="entry name" value="DUF1087"/>
</dbReference>
<dbReference type="GO" id="GO:0005634">
    <property type="term" value="C:nucleus"/>
    <property type="evidence" value="ECO:0007669"/>
    <property type="project" value="UniProtKB-SubCell"/>
</dbReference>
<feature type="domain" description="Helicase ATP-binding" evidence="11">
    <location>
        <begin position="215"/>
        <end position="399"/>
    </location>
</feature>
<organism evidence="13 14">
    <name type="scientific">Lingula anatina</name>
    <name type="common">Brachiopod</name>
    <name type="synonym">Lingula unguis</name>
    <dbReference type="NCBI Taxonomy" id="7574"/>
    <lineage>
        <taxon>Eukaryota</taxon>
        <taxon>Metazoa</taxon>
        <taxon>Spiralia</taxon>
        <taxon>Lophotrochozoa</taxon>
        <taxon>Brachiopoda</taxon>
        <taxon>Linguliformea</taxon>
        <taxon>Lingulata</taxon>
        <taxon>Lingulida</taxon>
        <taxon>Linguloidea</taxon>
        <taxon>Lingulidae</taxon>
        <taxon>Lingula</taxon>
    </lineage>
</organism>
<feature type="non-terminal residue" evidence="14">
    <location>
        <position position="888"/>
    </location>
</feature>
<keyword evidence="9" id="KW-0539">Nucleus</keyword>
<evidence type="ECO:0000256" key="5">
    <source>
        <dbReference type="ARBA" id="ARBA00022771"/>
    </source>
</evidence>
<dbReference type="PROSITE" id="PS51194">
    <property type="entry name" value="HELICASE_CTER"/>
    <property type="match status" value="1"/>
</dbReference>
<feature type="compositionally biased region" description="Acidic residues" evidence="10">
    <location>
        <begin position="864"/>
        <end position="882"/>
    </location>
</feature>
<feature type="region of interest" description="Disordered" evidence="10">
    <location>
        <begin position="799"/>
        <end position="888"/>
    </location>
</feature>
<dbReference type="InterPro" id="IPR000330">
    <property type="entry name" value="SNF2_N"/>
</dbReference>
<dbReference type="GO" id="GO:0016887">
    <property type="term" value="F:ATP hydrolysis activity"/>
    <property type="evidence" value="ECO:0007669"/>
    <property type="project" value="TreeGrafter"/>
</dbReference>
<keyword evidence="7" id="KW-0862">Zinc</keyword>
<keyword evidence="8" id="KW-0067">ATP-binding</keyword>
<name>A0A1S3JAV0_LINAN</name>